<evidence type="ECO:0000313" key="2">
    <source>
        <dbReference type="EMBL" id="TNM34374.1"/>
    </source>
</evidence>
<keyword evidence="3" id="KW-1185">Reference proteome</keyword>
<gene>
    <name evidence="2" type="ORF">FH715_01460</name>
</gene>
<sequence length="181" mass="20345">MSILITPRNALRSTFLEAVREFRGEGRGGASDDTLLGHQISVWRDRWADEAGFDEYVRFLIADARPETPRPQGMVPATTLWFVDGETWLGRLSIRHRLTPRLMEWGGTIGYDVRPSARNRGHGRAMLRAALPHAWGLGFDPVLVTCDADNVASRKVIEASGGVFEDRRGEKLRYWIPTSPS</sequence>
<dbReference type="PANTHER" id="PTHR39173">
    <property type="entry name" value="ACETYLTRANSFERASE"/>
    <property type="match status" value="1"/>
</dbReference>
<evidence type="ECO:0000259" key="1">
    <source>
        <dbReference type="Pfam" id="PF13302"/>
    </source>
</evidence>
<organism evidence="2 3">
    <name type="scientific">Streptomyces sedi</name>
    <dbReference type="NCBI Taxonomy" id="555059"/>
    <lineage>
        <taxon>Bacteria</taxon>
        <taxon>Bacillati</taxon>
        <taxon>Actinomycetota</taxon>
        <taxon>Actinomycetes</taxon>
        <taxon>Kitasatosporales</taxon>
        <taxon>Streptomycetaceae</taxon>
        <taxon>Streptomyces</taxon>
    </lineage>
</organism>
<comment type="caution">
    <text evidence="2">The sequence shown here is derived from an EMBL/GenBank/DDBJ whole genome shotgun (WGS) entry which is preliminary data.</text>
</comment>
<dbReference type="InterPro" id="IPR016181">
    <property type="entry name" value="Acyl_CoA_acyltransferase"/>
</dbReference>
<dbReference type="PANTHER" id="PTHR39173:SF1">
    <property type="entry name" value="ACETYLTRANSFERASE"/>
    <property type="match status" value="1"/>
</dbReference>
<dbReference type="InterPro" id="IPR000182">
    <property type="entry name" value="GNAT_dom"/>
</dbReference>
<dbReference type="Gene3D" id="3.40.630.30">
    <property type="match status" value="1"/>
</dbReference>
<accession>A0A5C4VEP7</accession>
<proteinExistence type="predicted"/>
<dbReference type="Proteomes" id="UP000311713">
    <property type="component" value="Unassembled WGS sequence"/>
</dbReference>
<dbReference type="OrthoDB" id="9797989at2"/>
<dbReference type="EMBL" id="VDGT01000001">
    <property type="protein sequence ID" value="TNM34374.1"/>
    <property type="molecule type" value="Genomic_DNA"/>
</dbReference>
<protein>
    <submittedName>
        <fullName evidence="2">GNAT family N-acetyltransferase</fullName>
    </submittedName>
</protein>
<name>A0A5C4VEP7_9ACTN</name>
<dbReference type="SUPFAM" id="SSF55729">
    <property type="entry name" value="Acyl-CoA N-acyltransferases (Nat)"/>
    <property type="match status" value="1"/>
</dbReference>
<reference evidence="2 3" key="1">
    <citation type="submission" date="2019-06" db="EMBL/GenBank/DDBJ databases">
        <title>Draft genome of Streptomyces sedi sp. JCM16909.</title>
        <authorList>
            <person name="Klykleung N."/>
            <person name="Tanasupawat S."/>
            <person name="Kudo T."/>
            <person name="Yuki M."/>
            <person name="Ohkuma M."/>
        </authorList>
    </citation>
    <scope>NUCLEOTIDE SEQUENCE [LARGE SCALE GENOMIC DNA]</scope>
    <source>
        <strain evidence="2 3">JCM 16909</strain>
    </source>
</reference>
<evidence type="ECO:0000313" key="3">
    <source>
        <dbReference type="Proteomes" id="UP000311713"/>
    </source>
</evidence>
<keyword evidence="2" id="KW-0808">Transferase</keyword>
<dbReference type="RefSeq" id="WP_139640129.1">
    <property type="nucleotide sequence ID" value="NZ_BAAAZS010000047.1"/>
</dbReference>
<feature type="domain" description="N-acetyltransferase" evidence="1">
    <location>
        <begin position="85"/>
        <end position="161"/>
    </location>
</feature>
<dbReference type="Pfam" id="PF13302">
    <property type="entry name" value="Acetyltransf_3"/>
    <property type="match status" value="1"/>
</dbReference>
<dbReference type="AlphaFoldDB" id="A0A5C4VEP7"/>
<dbReference type="GO" id="GO:0016747">
    <property type="term" value="F:acyltransferase activity, transferring groups other than amino-acyl groups"/>
    <property type="evidence" value="ECO:0007669"/>
    <property type="project" value="InterPro"/>
</dbReference>
<dbReference type="CDD" id="cd04301">
    <property type="entry name" value="NAT_SF"/>
    <property type="match status" value="1"/>
</dbReference>